<dbReference type="OrthoDB" id="5428673at2759"/>
<evidence type="ECO:0000313" key="2">
    <source>
        <dbReference type="Proteomes" id="UP000275078"/>
    </source>
</evidence>
<protein>
    <submittedName>
        <fullName evidence="1">Uncharacterized protein</fullName>
    </submittedName>
</protein>
<dbReference type="AlphaFoldDB" id="A0A3N4HFQ7"/>
<organism evidence="1 2">
    <name type="scientific">Ascobolus immersus RN42</name>
    <dbReference type="NCBI Taxonomy" id="1160509"/>
    <lineage>
        <taxon>Eukaryota</taxon>
        <taxon>Fungi</taxon>
        <taxon>Dikarya</taxon>
        <taxon>Ascomycota</taxon>
        <taxon>Pezizomycotina</taxon>
        <taxon>Pezizomycetes</taxon>
        <taxon>Pezizales</taxon>
        <taxon>Ascobolaceae</taxon>
        <taxon>Ascobolus</taxon>
    </lineage>
</organism>
<accession>A0A3N4HFQ7</accession>
<evidence type="ECO:0000313" key="1">
    <source>
        <dbReference type="EMBL" id="RPA72959.1"/>
    </source>
</evidence>
<sequence length="236" mass="27467">MLGRKDIARCWGTITPVWQIKEHMPLTRFMQIRRYFHIYGPTPKPETEENSNGPDTPWYYKSEPLAILLRKAFQQHFDPGTFEQLARQNIDFPQAIRDLKDGKFPSQENWSRYVKDSSGNFVKGPNSKKVLNWEPKPSHTEYRLLQQEWNWMEQVVLEGSVLCWGWNDNAIVTGISTIHAPITTEEDFTVTKRNCGKNPQPPVARVFEQYRSRYLPIPDTINMNGVDTLQTGTVPK</sequence>
<dbReference type="EMBL" id="ML119838">
    <property type="protein sequence ID" value="RPA72959.1"/>
    <property type="molecule type" value="Genomic_DNA"/>
</dbReference>
<name>A0A3N4HFQ7_ASCIM</name>
<reference evidence="1 2" key="1">
    <citation type="journal article" date="2018" name="Nat. Ecol. Evol.">
        <title>Pezizomycetes genomes reveal the molecular basis of ectomycorrhizal truffle lifestyle.</title>
        <authorList>
            <person name="Murat C."/>
            <person name="Payen T."/>
            <person name="Noel B."/>
            <person name="Kuo A."/>
            <person name="Morin E."/>
            <person name="Chen J."/>
            <person name="Kohler A."/>
            <person name="Krizsan K."/>
            <person name="Balestrini R."/>
            <person name="Da Silva C."/>
            <person name="Montanini B."/>
            <person name="Hainaut M."/>
            <person name="Levati E."/>
            <person name="Barry K.W."/>
            <person name="Belfiori B."/>
            <person name="Cichocki N."/>
            <person name="Clum A."/>
            <person name="Dockter R.B."/>
            <person name="Fauchery L."/>
            <person name="Guy J."/>
            <person name="Iotti M."/>
            <person name="Le Tacon F."/>
            <person name="Lindquist E.A."/>
            <person name="Lipzen A."/>
            <person name="Malagnac F."/>
            <person name="Mello A."/>
            <person name="Molinier V."/>
            <person name="Miyauchi S."/>
            <person name="Poulain J."/>
            <person name="Riccioni C."/>
            <person name="Rubini A."/>
            <person name="Sitrit Y."/>
            <person name="Splivallo R."/>
            <person name="Traeger S."/>
            <person name="Wang M."/>
            <person name="Zifcakova L."/>
            <person name="Wipf D."/>
            <person name="Zambonelli A."/>
            <person name="Paolocci F."/>
            <person name="Nowrousian M."/>
            <person name="Ottonello S."/>
            <person name="Baldrian P."/>
            <person name="Spatafora J.W."/>
            <person name="Henrissat B."/>
            <person name="Nagy L.G."/>
            <person name="Aury J.M."/>
            <person name="Wincker P."/>
            <person name="Grigoriev I.V."/>
            <person name="Bonfante P."/>
            <person name="Martin F.M."/>
        </authorList>
    </citation>
    <scope>NUCLEOTIDE SEQUENCE [LARGE SCALE GENOMIC DNA]</scope>
    <source>
        <strain evidence="1 2">RN42</strain>
    </source>
</reference>
<proteinExistence type="predicted"/>
<dbReference type="Proteomes" id="UP000275078">
    <property type="component" value="Unassembled WGS sequence"/>
</dbReference>
<keyword evidence="2" id="KW-1185">Reference proteome</keyword>
<gene>
    <name evidence="1" type="ORF">BJ508DRAFT_334510</name>
</gene>